<feature type="domain" description="DNA binding HTH" evidence="1">
    <location>
        <begin position="14"/>
        <end position="49"/>
    </location>
</feature>
<organism evidence="2 3">
    <name type="scientific">Emergencia timonensis</name>
    <dbReference type="NCBI Taxonomy" id="1776384"/>
    <lineage>
        <taxon>Bacteria</taxon>
        <taxon>Bacillati</taxon>
        <taxon>Bacillota</taxon>
        <taxon>Clostridia</taxon>
        <taxon>Peptostreptococcales</taxon>
        <taxon>Anaerovoracaceae</taxon>
        <taxon>Emergencia</taxon>
    </lineage>
</organism>
<sequence>MDRPLTERVSGYARCLIKSAFKKTGSNIARAAAVLGVPRQNLSRKAKEWDII</sequence>
<dbReference type="SUPFAM" id="SSF46689">
    <property type="entry name" value="Homeodomain-like"/>
    <property type="match status" value="1"/>
</dbReference>
<accession>A0A415DV84</accession>
<evidence type="ECO:0000313" key="3">
    <source>
        <dbReference type="Proteomes" id="UP000284841"/>
    </source>
</evidence>
<comment type="caution">
    <text evidence="2">The sequence shown here is derived from an EMBL/GenBank/DDBJ whole genome shotgun (WGS) entry which is preliminary data.</text>
</comment>
<evidence type="ECO:0000313" key="2">
    <source>
        <dbReference type="EMBL" id="RHJ84113.1"/>
    </source>
</evidence>
<dbReference type="InterPro" id="IPR002197">
    <property type="entry name" value="HTH_Fis"/>
</dbReference>
<dbReference type="AlphaFoldDB" id="A0A415DV84"/>
<dbReference type="InterPro" id="IPR009057">
    <property type="entry name" value="Homeodomain-like_sf"/>
</dbReference>
<evidence type="ECO:0000259" key="1">
    <source>
        <dbReference type="Pfam" id="PF02954"/>
    </source>
</evidence>
<proteinExistence type="predicted"/>
<dbReference type="Gene3D" id="1.10.10.60">
    <property type="entry name" value="Homeodomain-like"/>
    <property type="match status" value="1"/>
</dbReference>
<dbReference type="EMBL" id="QRMS01000007">
    <property type="protein sequence ID" value="RHJ84113.1"/>
    <property type="molecule type" value="Genomic_DNA"/>
</dbReference>
<dbReference type="RefSeq" id="WP_118336612.1">
    <property type="nucleotide sequence ID" value="NZ_AP025567.1"/>
</dbReference>
<keyword evidence="3" id="KW-1185">Reference proteome</keyword>
<gene>
    <name evidence="2" type="ORF">DW099_18115</name>
</gene>
<dbReference type="GO" id="GO:0043565">
    <property type="term" value="F:sequence-specific DNA binding"/>
    <property type="evidence" value="ECO:0007669"/>
    <property type="project" value="InterPro"/>
</dbReference>
<dbReference type="PRINTS" id="PR01590">
    <property type="entry name" value="HTHFIS"/>
</dbReference>
<dbReference type="Pfam" id="PF02954">
    <property type="entry name" value="HTH_8"/>
    <property type="match status" value="1"/>
</dbReference>
<dbReference type="Proteomes" id="UP000284841">
    <property type="component" value="Unassembled WGS sequence"/>
</dbReference>
<reference evidence="2 3" key="1">
    <citation type="submission" date="2018-08" db="EMBL/GenBank/DDBJ databases">
        <title>A genome reference for cultivated species of the human gut microbiota.</title>
        <authorList>
            <person name="Zou Y."/>
            <person name="Xue W."/>
            <person name="Luo G."/>
        </authorList>
    </citation>
    <scope>NUCLEOTIDE SEQUENCE [LARGE SCALE GENOMIC DNA]</scope>
    <source>
        <strain evidence="2 3">AM07-24</strain>
    </source>
</reference>
<protein>
    <recommendedName>
        <fullName evidence="1">DNA binding HTH domain-containing protein</fullName>
    </recommendedName>
</protein>
<name>A0A415DV84_9FIRM</name>